<keyword evidence="2" id="KW-1185">Reference proteome</keyword>
<dbReference type="Proteomes" id="UP000184420">
    <property type="component" value="Unassembled WGS sequence"/>
</dbReference>
<organism evidence="1 2">
    <name type="scientific">Chitinophaga jiangningensis</name>
    <dbReference type="NCBI Taxonomy" id="1419482"/>
    <lineage>
        <taxon>Bacteria</taxon>
        <taxon>Pseudomonadati</taxon>
        <taxon>Bacteroidota</taxon>
        <taxon>Chitinophagia</taxon>
        <taxon>Chitinophagales</taxon>
        <taxon>Chitinophagaceae</taxon>
        <taxon>Chitinophaga</taxon>
    </lineage>
</organism>
<evidence type="ECO:0000313" key="1">
    <source>
        <dbReference type="EMBL" id="SHL86119.1"/>
    </source>
</evidence>
<name>A0A1M7E3X9_9BACT</name>
<dbReference type="EMBL" id="FRBL01000005">
    <property type="protein sequence ID" value="SHL86119.1"/>
    <property type="molecule type" value="Genomic_DNA"/>
</dbReference>
<protein>
    <submittedName>
        <fullName evidence="1">Uncharacterized protein</fullName>
    </submittedName>
</protein>
<sequence>MVNRIIRDFAVCHDSINSFGYKVTGDGYNVLTVVIYNQITRQWHQNRQHYS</sequence>
<dbReference type="AlphaFoldDB" id="A0A1M7E3X9"/>
<evidence type="ECO:0000313" key="2">
    <source>
        <dbReference type="Proteomes" id="UP000184420"/>
    </source>
</evidence>
<dbReference type="STRING" id="1419482.SAMN05444266_105254"/>
<accession>A0A1M7E3X9</accession>
<proteinExistence type="predicted"/>
<reference evidence="1 2" key="1">
    <citation type="submission" date="2016-11" db="EMBL/GenBank/DDBJ databases">
        <authorList>
            <person name="Jaros S."/>
            <person name="Januszkiewicz K."/>
            <person name="Wedrychowicz H."/>
        </authorList>
    </citation>
    <scope>NUCLEOTIDE SEQUENCE [LARGE SCALE GENOMIC DNA]</scope>
    <source>
        <strain evidence="1 2">DSM 27406</strain>
    </source>
</reference>
<gene>
    <name evidence="1" type="ORF">SAMN05444266_105254</name>
</gene>